<dbReference type="InterPro" id="IPR015500">
    <property type="entry name" value="Peptidase_S8_subtilisin-rel"/>
</dbReference>
<feature type="domain" description="Peptidase S8/S53" evidence="6">
    <location>
        <begin position="171"/>
        <end position="448"/>
    </location>
</feature>
<dbReference type="GO" id="GO:0016787">
    <property type="term" value="F:hydrolase activity"/>
    <property type="evidence" value="ECO:0007669"/>
    <property type="project" value="UniProtKB-KW"/>
</dbReference>
<evidence type="ECO:0000313" key="8">
    <source>
        <dbReference type="EMBL" id="MFD1003092.1"/>
    </source>
</evidence>
<feature type="active site" description="Charge relay system" evidence="5">
    <location>
        <position position="222"/>
    </location>
</feature>
<dbReference type="SUPFAM" id="SSF52743">
    <property type="entry name" value="Subtilisin-like"/>
    <property type="match status" value="1"/>
</dbReference>
<comment type="caution">
    <text evidence="8">The sequence shown here is derived from an EMBL/GenBank/DDBJ whole genome shotgun (WGS) entry which is preliminary data.</text>
</comment>
<evidence type="ECO:0000256" key="3">
    <source>
        <dbReference type="ARBA" id="ARBA00022801"/>
    </source>
</evidence>
<comment type="similarity">
    <text evidence="1 5">Belongs to the peptidase S8 family.</text>
</comment>
<dbReference type="PANTHER" id="PTHR43806">
    <property type="entry name" value="PEPTIDASE S8"/>
    <property type="match status" value="1"/>
</dbReference>
<name>A0ABW3KDQ2_9BACT</name>
<evidence type="ECO:0000256" key="4">
    <source>
        <dbReference type="ARBA" id="ARBA00022825"/>
    </source>
</evidence>
<dbReference type="Pfam" id="PF00082">
    <property type="entry name" value="Peptidase_S8"/>
    <property type="match status" value="1"/>
</dbReference>
<accession>A0ABW3KDQ2</accession>
<dbReference type="PANTHER" id="PTHR43806:SF67">
    <property type="entry name" value="EGF-LIKE DOMAIN-CONTAINING PROTEIN"/>
    <property type="match status" value="1"/>
</dbReference>
<dbReference type="InterPro" id="IPR000209">
    <property type="entry name" value="Peptidase_S8/S53_dom"/>
</dbReference>
<evidence type="ECO:0000256" key="5">
    <source>
        <dbReference type="PROSITE-ProRule" id="PRU01240"/>
    </source>
</evidence>
<reference evidence="9" key="1">
    <citation type="journal article" date="2019" name="Int. J. Syst. Evol. Microbiol.">
        <title>The Global Catalogue of Microorganisms (GCM) 10K type strain sequencing project: providing services to taxonomists for standard genome sequencing and annotation.</title>
        <authorList>
            <consortium name="The Broad Institute Genomics Platform"/>
            <consortium name="The Broad Institute Genome Sequencing Center for Infectious Disease"/>
            <person name="Wu L."/>
            <person name="Ma J."/>
        </authorList>
    </citation>
    <scope>NUCLEOTIDE SEQUENCE [LARGE SCALE GENOMIC DNA]</scope>
    <source>
        <strain evidence="9">CCUG 58938</strain>
    </source>
</reference>
<dbReference type="Proteomes" id="UP001597112">
    <property type="component" value="Unassembled WGS sequence"/>
</dbReference>
<gene>
    <name evidence="8" type="ORF">ACFQ21_27450</name>
</gene>
<dbReference type="EMBL" id="JBHTKA010000015">
    <property type="protein sequence ID" value="MFD1003092.1"/>
    <property type="molecule type" value="Genomic_DNA"/>
</dbReference>
<organism evidence="8 9">
    <name type="scientific">Ohtaekwangia kribbensis</name>
    <dbReference type="NCBI Taxonomy" id="688913"/>
    <lineage>
        <taxon>Bacteria</taxon>
        <taxon>Pseudomonadati</taxon>
        <taxon>Bacteroidota</taxon>
        <taxon>Cytophagia</taxon>
        <taxon>Cytophagales</taxon>
        <taxon>Fulvivirgaceae</taxon>
        <taxon>Ohtaekwangia</taxon>
    </lineage>
</organism>
<protein>
    <submittedName>
        <fullName evidence="8">S8 family peptidase</fullName>
        <ecNumber evidence="8">3.4.-.-</ecNumber>
    </submittedName>
</protein>
<evidence type="ECO:0000256" key="1">
    <source>
        <dbReference type="ARBA" id="ARBA00011073"/>
    </source>
</evidence>
<evidence type="ECO:0000313" key="9">
    <source>
        <dbReference type="Proteomes" id="UP001597112"/>
    </source>
</evidence>
<proteinExistence type="inferred from homology"/>
<feature type="domain" description="Secretion system C-terminal sorting" evidence="7">
    <location>
        <begin position="469"/>
        <end position="547"/>
    </location>
</feature>
<dbReference type="InterPro" id="IPR026444">
    <property type="entry name" value="Secre_tail"/>
</dbReference>
<dbReference type="InterPro" id="IPR050131">
    <property type="entry name" value="Peptidase_S8_subtilisin-like"/>
</dbReference>
<dbReference type="PRINTS" id="PR00723">
    <property type="entry name" value="SUBTILISIN"/>
</dbReference>
<dbReference type="NCBIfam" id="TIGR04183">
    <property type="entry name" value="Por_Secre_tail"/>
    <property type="match status" value="1"/>
</dbReference>
<dbReference type="InterPro" id="IPR017317">
    <property type="entry name" value="Pept_S8_subtilisin_bacteroid-2"/>
</dbReference>
<keyword evidence="3 5" id="KW-0378">Hydrolase</keyword>
<feature type="active site" description="Charge relay system" evidence="5">
    <location>
        <position position="180"/>
    </location>
</feature>
<keyword evidence="9" id="KW-1185">Reference proteome</keyword>
<keyword evidence="4 5" id="KW-0720">Serine protease</keyword>
<keyword evidence="2 5" id="KW-0645">Protease</keyword>
<dbReference type="PROSITE" id="PS51892">
    <property type="entry name" value="SUBTILASE"/>
    <property type="match status" value="1"/>
</dbReference>
<dbReference type="EC" id="3.4.-.-" evidence="8"/>
<feature type="active site" description="Charge relay system" evidence="5">
    <location>
        <position position="402"/>
    </location>
</feature>
<dbReference type="Pfam" id="PF18962">
    <property type="entry name" value="Por_Secre_tail"/>
    <property type="match status" value="1"/>
</dbReference>
<evidence type="ECO:0000256" key="2">
    <source>
        <dbReference type="ARBA" id="ARBA00022670"/>
    </source>
</evidence>
<dbReference type="InterPro" id="IPR036852">
    <property type="entry name" value="Peptidase_S8/S53_dom_sf"/>
</dbReference>
<dbReference type="RefSeq" id="WP_377585255.1">
    <property type="nucleotide sequence ID" value="NZ_JBHTKA010000015.1"/>
</dbReference>
<evidence type="ECO:0000259" key="7">
    <source>
        <dbReference type="Pfam" id="PF18962"/>
    </source>
</evidence>
<evidence type="ECO:0000259" key="6">
    <source>
        <dbReference type="Pfam" id="PF00082"/>
    </source>
</evidence>
<sequence>MSRLLQRMAWSRAVYIVGLVLVSVTAWGQTNRYVVIFKDKAASPYSISNPSEFLSQRAINRREQQGISVTEQDLPVNIAYIQALKDAGADVFYKTRWLNGVLVQCDASLIATLTGLSFVERVEYVAPNAKLMTNGRKKSNPRARTSKVADITQTQLGMVGIDDMHADGNRGEGMIVGIFDSGFQGVNVNEPFQPLFAENRIDLTVSHDLVYNTKDIFQYDEHGAEVFSVIAAYQEGTYTGGAYKASYQLFVTEDVNTEYRIEEYNWLFAAEMADSAGVDVINSSLGYNTFDDASMDYTKAAMNGKTAVITRAAQWAADRGIVVVCSAGNEGAGSWQIITAPADAEDVLAVASVTSTGVRVASSSKGPSPAIDGVIKPDVAAMGSNTSVILPSGAVGSASGTSLAAPIITSLVTGIWQQYPSLTNKELLDIVRQSGSQASTPDNLLGYGIPNYLTVETLLQSMRENPFRVYPNPVVDDTLSIKPYSTSEVSTCQIEFISPKGQLLFTGDLSFSKENPAYTLSVESLASGLYILRIKWGDDVATHRIVIR</sequence>
<dbReference type="Gene3D" id="3.40.50.200">
    <property type="entry name" value="Peptidase S8/S53 domain"/>
    <property type="match status" value="1"/>
</dbReference>
<dbReference type="PIRSF" id="PIRSF037903">
    <property type="entry name" value="Subtilisin_rel_GFO_2223"/>
    <property type="match status" value="1"/>
</dbReference>